<evidence type="ECO:0000313" key="1">
    <source>
        <dbReference type="EMBL" id="EHK53329.1"/>
    </source>
</evidence>
<reference evidence="1 2" key="1">
    <citation type="journal article" date="2012" name="J. Bacteriol.">
        <title>Draft Genome Sequence of Mesorhizobium alhagi CCNWXJ12-2T, a Novel Salt-Resistant Species Isolated from the Desert of Northwestern China.</title>
        <authorList>
            <person name="Zhou M."/>
            <person name="Chen W."/>
            <person name="Chen H."/>
            <person name="Wei G."/>
        </authorList>
    </citation>
    <scope>NUCLEOTIDE SEQUENCE [LARGE SCALE GENOMIC DNA]</scope>
    <source>
        <strain evidence="1 2">CCNWXJ12-2</strain>
    </source>
</reference>
<gene>
    <name evidence="1" type="ORF">MAXJ12_30732</name>
</gene>
<accession>H0I109</accession>
<name>H0I109_9HYPH</name>
<sequence length="63" mass="6806">CPRPRAALGAPGLRRKLTFRRRLASPAIVLIAGGLVQRGTMMDLTFKGIPQPIRLIDSGISSH</sequence>
<protein>
    <submittedName>
        <fullName evidence="1">Uncharacterized protein</fullName>
    </submittedName>
</protein>
<dbReference type="AlphaFoldDB" id="H0I109"/>
<dbReference type="RefSeq" id="WP_008839716.1">
    <property type="nucleotide sequence ID" value="NZ_AHAM01000275.1"/>
</dbReference>
<dbReference type="PATRIC" id="fig|1107882.3.peg.5940"/>
<keyword evidence="2" id="KW-1185">Reference proteome</keyword>
<dbReference type="Proteomes" id="UP000003250">
    <property type="component" value="Unassembled WGS sequence"/>
</dbReference>
<proteinExistence type="predicted"/>
<organism evidence="1 2">
    <name type="scientific">Mesorhizobium alhagi CCNWXJ12-2</name>
    <dbReference type="NCBI Taxonomy" id="1107882"/>
    <lineage>
        <taxon>Bacteria</taxon>
        <taxon>Pseudomonadati</taxon>
        <taxon>Pseudomonadota</taxon>
        <taxon>Alphaproteobacteria</taxon>
        <taxon>Hyphomicrobiales</taxon>
        <taxon>Phyllobacteriaceae</taxon>
        <taxon>Allomesorhizobium</taxon>
    </lineage>
</organism>
<evidence type="ECO:0000313" key="2">
    <source>
        <dbReference type="Proteomes" id="UP000003250"/>
    </source>
</evidence>
<dbReference type="EMBL" id="AHAM01000275">
    <property type="protein sequence ID" value="EHK53329.1"/>
    <property type="molecule type" value="Genomic_DNA"/>
</dbReference>
<feature type="non-terminal residue" evidence="1">
    <location>
        <position position="1"/>
    </location>
</feature>